<evidence type="ECO:0000313" key="1">
    <source>
        <dbReference type="EMBL" id="QSQ17470.1"/>
    </source>
</evidence>
<organism evidence="1 2">
    <name type="scientific">Myxococcus landrumensis</name>
    <dbReference type="NCBI Taxonomy" id="2813577"/>
    <lineage>
        <taxon>Bacteria</taxon>
        <taxon>Pseudomonadati</taxon>
        <taxon>Myxococcota</taxon>
        <taxon>Myxococcia</taxon>
        <taxon>Myxococcales</taxon>
        <taxon>Cystobacterineae</taxon>
        <taxon>Myxococcaceae</taxon>
        <taxon>Myxococcus</taxon>
    </lineage>
</organism>
<dbReference type="RefSeq" id="WP_206719089.1">
    <property type="nucleotide sequence ID" value="NZ_CP071091.1"/>
</dbReference>
<protein>
    <recommendedName>
        <fullName evidence="3">Antitoxin Xre/MbcA/ParS-like toxin-binding domain-containing protein</fullName>
    </recommendedName>
</protein>
<gene>
    <name evidence="1" type="ORF">JY572_16115</name>
</gene>
<dbReference type="EMBL" id="CP071091">
    <property type="protein sequence ID" value="QSQ17470.1"/>
    <property type="molecule type" value="Genomic_DNA"/>
</dbReference>
<name>A0ABX7NIR2_9BACT</name>
<evidence type="ECO:0008006" key="3">
    <source>
        <dbReference type="Google" id="ProtNLM"/>
    </source>
</evidence>
<proteinExistence type="predicted"/>
<accession>A0ABX7NIR2</accession>
<keyword evidence="2" id="KW-1185">Reference proteome</keyword>
<dbReference type="Proteomes" id="UP000663090">
    <property type="component" value="Chromosome"/>
</dbReference>
<evidence type="ECO:0000313" key="2">
    <source>
        <dbReference type="Proteomes" id="UP000663090"/>
    </source>
</evidence>
<sequence>MTEIVEVRARRGRVSRYEITRRLSELEKSWPQFKETSLNVGDLMPIRAVTLLEVFTRQWVAEMIDAGEPYVARAASWKKDLRFDTSVWLAMHGKRVTLGELFAHQLSINSLADVESVVSALLGHSLFEQMKSVYSREQVEKCHQPKVPIVSDVVRLRKSLARLFEVRHIIVHELPEQSPLTAEETDGFPSAALTFARAADEVLERALYGEVPLTQAAMNEHAGARLQQVEQELADTIVEFKLLNEKGFQDVLDAFEVYAKAHASWSSGINEPSPGSIAPLLFAGDKEAILRGFISQLKRHGEYLADR</sequence>
<reference evidence="1 2" key="1">
    <citation type="submission" date="2021-02" db="EMBL/GenBank/DDBJ databases">
        <title>De Novo genome assembly of isolated myxobacteria.</title>
        <authorList>
            <person name="Stevens D.C."/>
        </authorList>
    </citation>
    <scope>NUCLEOTIDE SEQUENCE [LARGE SCALE GENOMIC DNA]</scope>
    <source>
        <strain evidence="1 2">SCHIC003</strain>
    </source>
</reference>